<gene>
    <name evidence="3" type="ORF">JYA64_15410</name>
</gene>
<proteinExistence type="predicted"/>
<organism evidence="3 4">
    <name type="scientific">Fictibacillus barbaricus</name>
    <dbReference type="NCBI Taxonomy" id="182136"/>
    <lineage>
        <taxon>Bacteria</taxon>
        <taxon>Bacillati</taxon>
        <taxon>Bacillota</taxon>
        <taxon>Bacilli</taxon>
        <taxon>Bacillales</taxon>
        <taxon>Fictibacillaceae</taxon>
        <taxon>Fictibacillus</taxon>
    </lineage>
</organism>
<keyword evidence="2" id="KW-0812">Transmembrane</keyword>
<reference evidence="3 4" key="1">
    <citation type="submission" date="2021-01" db="EMBL/GenBank/DDBJ databases">
        <title>Genome Sequencing of Type Strains.</title>
        <authorList>
            <person name="Lemaire J.F."/>
            <person name="Inderbitzin P."/>
            <person name="Collins S.B."/>
            <person name="Wespe N."/>
            <person name="Knight-Connoni V."/>
        </authorList>
    </citation>
    <scope>NUCLEOTIDE SEQUENCE [LARGE SCALE GENOMIC DNA]</scope>
    <source>
        <strain evidence="3 4">DSM 14730</strain>
    </source>
</reference>
<feature type="coiled-coil region" evidence="1">
    <location>
        <begin position="171"/>
        <end position="201"/>
    </location>
</feature>
<evidence type="ECO:0000256" key="1">
    <source>
        <dbReference type="SAM" id="Coils"/>
    </source>
</evidence>
<evidence type="ECO:0000313" key="3">
    <source>
        <dbReference type="EMBL" id="MBN3546694.1"/>
    </source>
</evidence>
<feature type="transmembrane region" description="Helical" evidence="2">
    <location>
        <begin position="15"/>
        <end position="38"/>
    </location>
</feature>
<keyword evidence="1" id="KW-0175">Coiled coil</keyword>
<keyword evidence="2" id="KW-1133">Transmembrane helix</keyword>
<evidence type="ECO:0000313" key="4">
    <source>
        <dbReference type="Proteomes" id="UP001319060"/>
    </source>
</evidence>
<comment type="caution">
    <text evidence="3">The sequence shown here is derived from an EMBL/GenBank/DDBJ whole genome shotgun (WGS) entry which is preliminary data.</text>
</comment>
<evidence type="ECO:0008006" key="5">
    <source>
        <dbReference type="Google" id="ProtNLM"/>
    </source>
</evidence>
<dbReference type="RefSeq" id="WP_188400998.1">
    <property type="nucleotide sequence ID" value="NZ_BMCE01000001.1"/>
</dbReference>
<protein>
    <recommendedName>
        <fullName evidence="5">5-bromo-4-chloroindolyl phosphate hydrolysis protein</fullName>
    </recommendedName>
</protein>
<dbReference type="EMBL" id="JAFHKS010000044">
    <property type="protein sequence ID" value="MBN3546694.1"/>
    <property type="molecule type" value="Genomic_DNA"/>
</dbReference>
<keyword evidence="2" id="KW-0472">Membrane</keyword>
<dbReference type="Proteomes" id="UP001319060">
    <property type="component" value="Unassembled WGS sequence"/>
</dbReference>
<accession>A0ABS2ZJB1</accession>
<evidence type="ECO:0000256" key="2">
    <source>
        <dbReference type="SAM" id="Phobius"/>
    </source>
</evidence>
<name>A0ABS2ZJB1_9BACL</name>
<sequence>MNISEIISQMKPADYIALGVGLGTILSTFFGVWLGAYLSGRYAAKQAHKVNHLSSQILGIRSSAKPLSRKMEESRNLFNAVGEVVDLFKDKSEEEIEQIDKFTLEALNRKIDYCTELVCNFYETELPTHAQRLLVRLQVESKNIPNLYNLIAFEKDISIRGHAWDALNTCTQNISSILKKMDNELEKVEKQLEDKEKILNQIL</sequence>
<keyword evidence="4" id="KW-1185">Reference proteome</keyword>